<dbReference type="AlphaFoldDB" id="A0A7W7YB08"/>
<dbReference type="RefSeq" id="WP_184339696.1">
    <property type="nucleotide sequence ID" value="NZ_JACHIG010000004.1"/>
</dbReference>
<keyword evidence="2" id="KW-1185">Reference proteome</keyword>
<name>A0A7W7YB08_9BACT</name>
<comment type="caution">
    <text evidence="1">The sequence shown here is derived from an EMBL/GenBank/DDBJ whole genome shotgun (WGS) entry which is preliminary data.</text>
</comment>
<evidence type="ECO:0000313" key="1">
    <source>
        <dbReference type="EMBL" id="MBB5032785.1"/>
    </source>
</evidence>
<protein>
    <submittedName>
        <fullName evidence="1">Uncharacterized protein</fullName>
    </submittedName>
</protein>
<accession>A0A7W7YB08</accession>
<dbReference type="EMBL" id="JACHIG010000004">
    <property type="protein sequence ID" value="MBB5032785.1"/>
    <property type="molecule type" value="Genomic_DNA"/>
</dbReference>
<dbReference type="Proteomes" id="UP000590740">
    <property type="component" value="Unassembled WGS sequence"/>
</dbReference>
<gene>
    <name evidence="1" type="ORF">HNQ65_002367</name>
</gene>
<evidence type="ECO:0000313" key="2">
    <source>
        <dbReference type="Proteomes" id="UP000590740"/>
    </source>
</evidence>
<sequence length="252" mass="28216">MCCFTGKVEEVKNTRIFARLGEHGDQALIYQMSVSVPRDLAMVLPVPVKKGTGEKEVKFYDFSKYDRVFEDLWEMFPVSNLTYGDPFAAAPAAAKRSLQVISVGSYDASFVPTAADFSRLDERFRLPEGTWEKLPGYQEFGFAVFKLKQGKAQVHPMALSFPTALARTVFFPTMHIHDGKIHAKETFDHTLYVQGAGLDVMGAGWQESPGLAVTKVKCGYTHGMIRPEMHVYRNQIRGKNDNGDILVKPKKA</sequence>
<reference evidence="1 2" key="1">
    <citation type="submission" date="2020-08" db="EMBL/GenBank/DDBJ databases">
        <title>Genomic Encyclopedia of Type Strains, Phase IV (KMG-IV): sequencing the most valuable type-strain genomes for metagenomic binning, comparative biology and taxonomic classification.</title>
        <authorList>
            <person name="Goeker M."/>
        </authorList>
    </citation>
    <scope>NUCLEOTIDE SEQUENCE [LARGE SCALE GENOMIC DNA]</scope>
    <source>
        <strain evidence="1 2">DSM 12252</strain>
    </source>
</reference>
<organism evidence="1 2">
    <name type="scientific">Prosthecobacter vanneervenii</name>
    <dbReference type="NCBI Taxonomy" id="48466"/>
    <lineage>
        <taxon>Bacteria</taxon>
        <taxon>Pseudomonadati</taxon>
        <taxon>Verrucomicrobiota</taxon>
        <taxon>Verrucomicrobiia</taxon>
        <taxon>Verrucomicrobiales</taxon>
        <taxon>Verrucomicrobiaceae</taxon>
        <taxon>Prosthecobacter</taxon>
    </lineage>
</organism>
<proteinExistence type="predicted"/>